<comment type="function">
    <text evidence="6">Also exhibits azoreductase activity. Catalyzes the reductive cleavage of the azo bond in aromatic azo compounds to the corresponding amines.</text>
</comment>
<comment type="cofactor">
    <cofactor evidence="6">
        <name>FMN</name>
        <dbReference type="ChEBI" id="CHEBI:58210"/>
    </cofactor>
    <text evidence="6">Binds 1 FMN per subunit.</text>
</comment>
<dbReference type="GO" id="GO:0016655">
    <property type="term" value="F:oxidoreductase activity, acting on NAD(P)H, quinone or similar compound as acceptor"/>
    <property type="evidence" value="ECO:0007669"/>
    <property type="project" value="InterPro"/>
</dbReference>
<protein>
    <recommendedName>
        <fullName evidence="6">FMN dependent NADH:quinone oxidoreductase</fullName>
        <ecNumber evidence="6">1.6.5.-</ecNumber>
    </recommendedName>
    <alternativeName>
        <fullName evidence="6">Azo-dye reductase</fullName>
    </alternativeName>
    <alternativeName>
        <fullName evidence="6">FMN-dependent NADH-azo compound oxidoreductase</fullName>
    </alternativeName>
    <alternativeName>
        <fullName evidence="6">FMN-dependent NADH-azoreductase</fullName>
        <ecNumber evidence="6">1.7.1.17</ecNumber>
    </alternativeName>
</protein>
<organism evidence="8 9">
    <name type="scientific">Parapedobacter koreensis</name>
    <dbReference type="NCBI Taxonomy" id="332977"/>
    <lineage>
        <taxon>Bacteria</taxon>
        <taxon>Pseudomonadati</taxon>
        <taxon>Bacteroidota</taxon>
        <taxon>Sphingobacteriia</taxon>
        <taxon>Sphingobacteriales</taxon>
        <taxon>Sphingobacteriaceae</taxon>
        <taxon>Parapedobacter</taxon>
    </lineage>
</organism>
<dbReference type="Pfam" id="PF02525">
    <property type="entry name" value="Flavodoxin_2"/>
    <property type="match status" value="1"/>
</dbReference>
<keyword evidence="2 6" id="KW-0288">FMN</keyword>
<proteinExistence type="inferred from homology"/>
<dbReference type="PANTHER" id="PTHR43741:SF2">
    <property type="entry name" value="FMN-DEPENDENT NADH:QUINONE OXIDOREDUCTASE"/>
    <property type="match status" value="1"/>
</dbReference>
<dbReference type="InterPro" id="IPR029039">
    <property type="entry name" value="Flavoprotein-like_sf"/>
</dbReference>
<dbReference type="PANTHER" id="PTHR43741">
    <property type="entry name" value="FMN-DEPENDENT NADH-AZOREDUCTASE 1"/>
    <property type="match status" value="1"/>
</dbReference>
<keyword evidence="4 6" id="KW-0520">NAD</keyword>
<accession>A0A1H7UKV6</accession>
<feature type="binding site" evidence="6">
    <location>
        <begin position="17"/>
        <end position="19"/>
    </location>
    <ligand>
        <name>FMN</name>
        <dbReference type="ChEBI" id="CHEBI:58210"/>
    </ligand>
</feature>
<evidence type="ECO:0000259" key="7">
    <source>
        <dbReference type="Pfam" id="PF02525"/>
    </source>
</evidence>
<dbReference type="InterPro" id="IPR023048">
    <property type="entry name" value="NADH:quinone_OxRdtase_FMN_depd"/>
</dbReference>
<dbReference type="Proteomes" id="UP000198916">
    <property type="component" value="Unassembled WGS sequence"/>
</dbReference>
<evidence type="ECO:0000256" key="1">
    <source>
        <dbReference type="ARBA" id="ARBA00022630"/>
    </source>
</evidence>
<keyword evidence="9" id="KW-1185">Reference proteome</keyword>
<evidence type="ECO:0000313" key="9">
    <source>
        <dbReference type="Proteomes" id="UP000198916"/>
    </source>
</evidence>
<dbReference type="InterPro" id="IPR003680">
    <property type="entry name" value="Flavodoxin_fold"/>
</dbReference>
<feature type="binding site" evidence="6">
    <location>
        <position position="11"/>
    </location>
    <ligand>
        <name>FMN</name>
        <dbReference type="ChEBI" id="CHEBI:58210"/>
    </ligand>
</feature>
<dbReference type="EC" id="1.6.5.-" evidence="6"/>
<comment type="function">
    <text evidence="6">Quinone reductase that provides resistance to thiol-specific stress caused by electrophilic quinones.</text>
</comment>
<comment type="caution">
    <text evidence="6">Lacks conserved residue(s) required for the propagation of feature annotation.</text>
</comment>
<dbReference type="GO" id="GO:0010181">
    <property type="term" value="F:FMN binding"/>
    <property type="evidence" value="ECO:0007669"/>
    <property type="project" value="UniProtKB-UniRule"/>
</dbReference>
<comment type="subunit">
    <text evidence="6">Homodimer.</text>
</comment>
<gene>
    <name evidence="6" type="primary">azoR</name>
    <name evidence="8" type="ORF">SAMN05421740_1182</name>
</gene>
<feature type="domain" description="Flavodoxin-like fold" evidence="7">
    <location>
        <begin position="3"/>
        <end position="196"/>
    </location>
</feature>
<dbReference type="RefSeq" id="WP_090609419.1">
    <property type="nucleotide sequence ID" value="NZ_FNZR01000018.1"/>
</dbReference>
<reference evidence="9" key="1">
    <citation type="submission" date="2016-10" db="EMBL/GenBank/DDBJ databases">
        <authorList>
            <person name="Varghese N."/>
            <person name="Submissions S."/>
        </authorList>
    </citation>
    <scope>NUCLEOTIDE SEQUENCE [LARGE SCALE GENOMIC DNA]</scope>
    <source>
        <strain evidence="9">Jip14</strain>
    </source>
</reference>
<dbReference type="AlphaFoldDB" id="A0A1H7UKV6"/>
<evidence type="ECO:0000256" key="6">
    <source>
        <dbReference type="HAMAP-Rule" id="MF_01216"/>
    </source>
</evidence>
<evidence type="ECO:0000313" key="8">
    <source>
        <dbReference type="EMBL" id="SEL97663.1"/>
    </source>
</evidence>
<keyword evidence="3 6" id="KW-0560">Oxidoreductase</keyword>
<dbReference type="Gene3D" id="3.40.50.360">
    <property type="match status" value="1"/>
</dbReference>
<dbReference type="EC" id="1.7.1.17" evidence="6"/>
<evidence type="ECO:0000256" key="2">
    <source>
        <dbReference type="ARBA" id="ARBA00022643"/>
    </source>
</evidence>
<comment type="similarity">
    <text evidence="6">Belongs to the azoreductase type 1 family.</text>
</comment>
<evidence type="ECO:0000256" key="4">
    <source>
        <dbReference type="ARBA" id="ARBA00023027"/>
    </source>
</evidence>
<dbReference type="InterPro" id="IPR050104">
    <property type="entry name" value="FMN-dep_NADH:Q_OxRdtase_AzoR1"/>
</dbReference>
<dbReference type="SUPFAM" id="SSF52218">
    <property type="entry name" value="Flavoproteins"/>
    <property type="match status" value="1"/>
</dbReference>
<evidence type="ECO:0000256" key="5">
    <source>
        <dbReference type="ARBA" id="ARBA00048542"/>
    </source>
</evidence>
<dbReference type="GO" id="GO:0009055">
    <property type="term" value="F:electron transfer activity"/>
    <property type="evidence" value="ECO:0007669"/>
    <property type="project" value="UniProtKB-UniRule"/>
</dbReference>
<dbReference type="GO" id="GO:0016652">
    <property type="term" value="F:oxidoreductase activity, acting on NAD(P)H as acceptor"/>
    <property type="evidence" value="ECO:0007669"/>
    <property type="project" value="UniProtKB-UniRule"/>
</dbReference>
<dbReference type="STRING" id="332977.SAMN05421740_1182"/>
<dbReference type="HAMAP" id="MF_01216">
    <property type="entry name" value="Azoreductase_type1"/>
    <property type="match status" value="1"/>
</dbReference>
<name>A0A1H7UKV6_9SPHI</name>
<comment type="catalytic activity">
    <reaction evidence="6">
        <text>2 a quinone + NADH + H(+) = 2 a 1,4-benzosemiquinone + NAD(+)</text>
        <dbReference type="Rhea" id="RHEA:65952"/>
        <dbReference type="ChEBI" id="CHEBI:15378"/>
        <dbReference type="ChEBI" id="CHEBI:57540"/>
        <dbReference type="ChEBI" id="CHEBI:57945"/>
        <dbReference type="ChEBI" id="CHEBI:132124"/>
        <dbReference type="ChEBI" id="CHEBI:134225"/>
    </reaction>
</comment>
<keyword evidence="1 6" id="KW-0285">Flavoprotein</keyword>
<dbReference type="EMBL" id="FNZR01000018">
    <property type="protein sequence ID" value="SEL97663.1"/>
    <property type="molecule type" value="Genomic_DNA"/>
</dbReference>
<evidence type="ECO:0000256" key="3">
    <source>
        <dbReference type="ARBA" id="ARBA00023002"/>
    </source>
</evidence>
<comment type="catalytic activity">
    <reaction evidence="5">
        <text>N,N-dimethyl-1,4-phenylenediamine + anthranilate + 2 NAD(+) = 2-(4-dimethylaminophenyl)diazenylbenzoate + 2 NADH + 2 H(+)</text>
        <dbReference type="Rhea" id="RHEA:55872"/>
        <dbReference type="ChEBI" id="CHEBI:15378"/>
        <dbReference type="ChEBI" id="CHEBI:15783"/>
        <dbReference type="ChEBI" id="CHEBI:16567"/>
        <dbReference type="ChEBI" id="CHEBI:57540"/>
        <dbReference type="ChEBI" id="CHEBI:57945"/>
        <dbReference type="ChEBI" id="CHEBI:71579"/>
        <dbReference type="EC" id="1.7.1.17"/>
    </reaction>
    <physiologicalReaction direction="right-to-left" evidence="5">
        <dbReference type="Rhea" id="RHEA:55874"/>
    </physiologicalReaction>
</comment>
<sequence length="202" mass="22311">MAKKVLHIIASPQGEASISKQLGNAIIDKIQAKYPNSVVKERDLAKEAFPHLDGLQIGSWFTPATNHTPEQATAIKISKEAIAEMQEADIYVIGAPFYNFAIPSTLKAYLDHIARPGITFRYTEDGTPEGFLKNKKAYIAIASSGFYSEGEFQSFDFVSPYLKFMLGFLGITDITTFRVEGQRIKGIQETALQKGIESVVID</sequence>
<dbReference type="OrthoDB" id="9805013at2"/>